<sequence length="399" mass="42670">MTENWHHSTEPEIGQDLDDVASLTQALVGVNSASPTLGFVTGPGETAMAKFVASWLKARDIETHWLEKTPGRPSVVGIVRGSGNGKSLMLNGHMDTVTLEGYDGDALAGRVVGNKIYGRGAADMKSGLAAAMITLSRTRALRLAGDVILAAVADEEDASIGTMEVIEAGWRADAAIIMEPTGMDIIVAHKGFVVYETTIFGVAAHGSRPELGVDAICKAGHVLVAIDALATRLQNTACSSGRPEIDVPSVHVGLIKGGEEISSFPAKCTLWVQRRITPDETAETARLELQAILDQLAAADVDFRFELRTLMTRLPYVIADSDPFVQLVARHATQAMKTPAVLRGEKYWTDMALLGDAGIPGVVWGPRGFGLHSKQEWVEIDSIYQLVTALVAIADEFCL</sequence>
<name>A0A9P3CKU5_9PEZI</name>
<dbReference type="SUPFAM" id="SSF55031">
    <property type="entry name" value="Bacterial exopeptidase dimerisation domain"/>
    <property type="match status" value="1"/>
</dbReference>
<keyword evidence="5" id="KW-0862">Zinc</keyword>
<evidence type="ECO:0000313" key="7">
    <source>
        <dbReference type="EMBL" id="GIZ44603.1"/>
    </source>
</evidence>
<dbReference type="InterPro" id="IPR011650">
    <property type="entry name" value="Peptidase_M20_dimer"/>
</dbReference>
<dbReference type="Pfam" id="PF07687">
    <property type="entry name" value="M20_dimer"/>
    <property type="match status" value="1"/>
</dbReference>
<evidence type="ECO:0000256" key="3">
    <source>
        <dbReference type="ARBA" id="ARBA00022723"/>
    </source>
</evidence>
<keyword evidence="3" id="KW-0479">Metal-binding</keyword>
<dbReference type="PANTHER" id="PTHR43808:SF25">
    <property type="entry name" value="PEPTIDASE M20 DIMERISATION DOMAIN-CONTAINING PROTEIN"/>
    <property type="match status" value="1"/>
</dbReference>
<dbReference type="Gene3D" id="3.30.70.360">
    <property type="match status" value="1"/>
</dbReference>
<evidence type="ECO:0000256" key="1">
    <source>
        <dbReference type="ARBA" id="ARBA00001947"/>
    </source>
</evidence>
<dbReference type="RefSeq" id="XP_044659090.1">
    <property type="nucleotide sequence ID" value="XM_044803155.1"/>
</dbReference>
<dbReference type="PROSITE" id="PS00758">
    <property type="entry name" value="ARGE_DAPE_CPG2_1"/>
    <property type="match status" value="1"/>
</dbReference>
<dbReference type="GeneID" id="68293372"/>
<evidence type="ECO:0000313" key="8">
    <source>
        <dbReference type="Proteomes" id="UP000825890"/>
    </source>
</evidence>
<comment type="caution">
    <text evidence="7">The sequence shown here is derived from an EMBL/GenBank/DDBJ whole genome shotgun (WGS) entry which is preliminary data.</text>
</comment>
<dbReference type="InterPro" id="IPR050072">
    <property type="entry name" value="Peptidase_M20A"/>
</dbReference>
<evidence type="ECO:0000256" key="2">
    <source>
        <dbReference type="ARBA" id="ARBA00006247"/>
    </source>
</evidence>
<feature type="domain" description="Peptidase M20 dimerisation" evidence="6">
    <location>
        <begin position="187"/>
        <end position="299"/>
    </location>
</feature>
<evidence type="ECO:0000256" key="4">
    <source>
        <dbReference type="ARBA" id="ARBA00022801"/>
    </source>
</evidence>
<evidence type="ECO:0000256" key="5">
    <source>
        <dbReference type="ARBA" id="ARBA00022833"/>
    </source>
</evidence>
<dbReference type="SUPFAM" id="SSF53187">
    <property type="entry name" value="Zn-dependent exopeptidases"/>
    <property type="match status" value="1"/>
</dbReference>
<dbReference type="EMBL" id="BOLY01000004">
    <property type="protein sequence ID" value="GIZ44603.1"/>
    <property type="molecule type" value="Genomic_DNA"/>
</dbReference>
<proteinExistence type="inferred from homology"/>
<dbReference type="Gene3D" id="3.40.630.10">
    <property type="entry name" value="Zn peptidases"/>
    <property type="match status" value="1"/>
</dbReference>
<dbReference type="InterPro" id="IPR002933">
    <property type="entry name" value="Peptidase_M20"/>
</dbReference>
<comment type="similarity">
    <text evidence="2">Belongs to the peptidase M20A family.</text>
</comment>
<keyword evidence="8" id="KW-1185">Reference proteome</keyword>
<dbReference type="AlphaFoldDB" id="A0A9P3CKU5"/>
<dbReference type="GO" id="GO:0046872">
    <property type="term" value="F:metal ion binding"/>
    <property type="evidence" value="ECO:0007669"/>
    <property type="project" value="UniProtKB-KW"/>
</dbReference>
<dbReference type="OrthoDB" id="10059875at2759"/>
<organism evidence="7 8">
    <name type="scientific">Cercospora kikuchii</name>
    <dbReference type="NCBI Taxonomy" id="84275"/>
    <lineage>
        <taxon>Eukaryota</taxon>
        <taxon>Fungi</taxon>
        <taxon>Dikarya</taxon>
        <taxon>Ascomycota</taxon>
        <taxon>Pezizomycotina</taxon>
        <taxon>Dothideomycetes</taxon>
        <taxon>Dothideomycetidae</taxon>
        <taxon>Mycosphaerellales</taxon>
        <taxon>Mycosphaerellaceae</taxon>
        <taxon>Cercospora</taxon>
    </lineage>
</organism>
<dbReference type="InterPro" id="IPR036264">
    <property type="entry name" value="Bact_exopeptidase_dim_dom"/>
</dbReference>
<reference evidence="7 8" key="1">
    <citation type="submission" date="2021-01" db="EMBL/GenBank/DDBJ databases">
        <title>Cercospora kikuchii MAFF 305040 whole genome shotgun sequence.</title>
        <authorList>
            <person name="Kashiwa T."/>
            <person name="Suzuki T."/>
        </authorList>
    </citation>
    <scope>NUCLEOTIDE SEQUENCE [LARGE SCALE GENOMIC DNA]</scope>
    <source>
        <strain evidence="7 8">MAFF 305040</strain>
    </source>
</reference>
<dbReference type="Pfam" id="PF01546">
    <property type="entry name" value="Peptidase_M20"/>
    <property type="match status" value="1"/>
</dbReference>
<dbReference type="InterPro" id="IPR001261">
    <property type="entry name" value="ArgE/DapE_CS"/>
</dbReference>
<keyword evidence="4" id="KW-0378">Hydrolase</keyword>
<dbReference type="GO" id="GO:0016787">
    <property type="term" value="F:hydrolase activity"/>
    <property type="evidence" value="ECO:0007669"/>
    <property type="project" value="UniProtKB-KW"/>
</dbReference>
<gene>
    <name evidence="7" type="ORF">CKM354_000779700</name>
</gene>
<protein>
    <recommendedName>
        <fullName evidence="6">Peptidase M20 dimerisation domain-containing protein</fullName>
    </recommendedName>
</protein>
<evidence type="ECO:0000259" key="6">
    <source>
        <dbReference type="Pfam" id="PF07687"/>
    </source>
</evidence>
<dbReference type="PANTHER" id="PTHR43808">
    <property type="entry name" value="ACETYLORNITHINE DEACETYLASE"/>
    <property type="match status" value="1"/>
</dbReference>
<comment type="cofactor">
    <cofactor evidence="1">
        <name>Zn(2+)</name>
        <dbReference type="ChEBI" id="CHEBI:29105"/>
    </cofactor>
</comment>
<accession>A0A9P3CKU5</accession>
<dbReference type="Proteomes" id="UP000825890">
    <property type="component" value="Unassembled WGS sequence"/>
</dbReference>